<comment type="caution">
    <text evidence="8">The sequence shown here is derived from an EMBL/GenBank/DDBJ whole genome shotgun (WGS) entry which is preliminary data.</text>
</comment>
<dbReference type="GO" id="GO:0004674">
    <property type="term" value="F:protein serine/threonine kinase activity"/>
    <property type="evidence" value="ECO:0007669"/>
    <property type="project" value="UniProtKB-KW"/>
</dbReference>
<sequence length="579" mass="65548">MIKIAQNNQSKNLIMSETIKGYILMDDLGGGTFGEARLAERLSDHKRFCVKIEKIISKDNRVYTQSHNQALEELEFHQKYNRSHPFIIGFEESFNHPELKYGKERLCLVLELADSGDLQDAINNKGEYDEGQCIAWIAQIALALSYLHSRDLMHRDLKPGNILLNGKHKLTKLCDFGTYKQQGIMEESMSTVRVGTFEYFAPERFTGLYGPKIDVWSLGVILYELVTGGRHPLKYDFKVPQTLTQLSDTYPNAKFNEIPSSVSPQCQALIKYLLQKDPDLRPTIDEVLQTPPIMEQLKLITQKQVYGKEIAILIQNYLDAIDIDLLALTEIQTGVSQSTAIVSPSQGGAGSIPQAIKLPQANDLPTIFSRKKIQKLLDLFKRRDVKGLFLLQSLGWHLPKLPPPQDSHPRELLWLTNFQLGDHDGLYYGQALASKPDGLGLLLLGGACYLYECLWHQGIPLQGRCIHWTGDIYVGQFDSQLRKHGSGSRQYNDGSSYEGGWQEGQWHGRGRYVCKSGGCYEGAFVNGGRRGEGVVREGGREYQGIWVSKREFVYEEDNQTYKRTYKSEDSLELESVEPV</sequence>
<dbReference type="InterPro" id="IPR011009">
    <property type="entry name" value="Kinase-like_dom_sf"/>
</dbReference>
<dbReference type="OrthoDB" id="291146at2759"/>
<name>A0A8J8NUJ4_HALGN</name>
<dbReference type="GO" id="GO:0005634">
    <property type="term" value="C:nucleus"/>
    <property type="evidence" value="ECO:0007669"/>
    <property type="project" value="TreeGrafter"/>
</dbReference>
<feature type="domain" description="Protein kinase" evidence="7">
    <location>
        <begin position="22"/>
        <end position="294"/>
    </location>
</feature>
<evidence type="ECO:0000313" key="9">
    <source>
        <dbReference type="Proteomes" id="UP000785679"/>
    </source>
</evidence>
<gene>
    <name evidence="8" type="ORF">FGO68_gene17439</name>
</gene>
<keyword evidence="9" id="KW-1185">Reference proteome</keyword>
<dbReference type="PROSITE" id="PS50011">
    <property type="entry name" value="PROTEIN_KINASE_DOM"/>
    <property type="match status" value="1"/>
</dbReference>
<evidence type="ECO:0000256" key="6">
    <source>
        <dbReference type="ARBA" id="ARBA00022840"/>
    </source>
</evidence>
<evidence type="ECO:0000256" key="4">
    <source>
        <dbReference type="ARBA" id="ARBA00022741"/>
    </source>
</evidence>
<dbReference type="AlphaFoldDB" id="A0A8J8NUJ4"/>
<dbReference type="SMART" id="SM00220">
    <property type="entry name" value="S_TKc"/>
    <property type="match status" value="1"/>
</dbReference>
<dbReference type="InterPro" id="IPR000719">
    <property type="entry name" value="Prot_kinase_dom"/>
</dbReference>
<keyword evidence="5" id="KW-0418">Kinase</keyword>
<keyword evidence="2" id="KW-0808">Transferase</keyword>
<accession>A0A8J8NUJ4</accession>
<dbReference type="PRINTS" id="PR00109">
    <property type="entry name" value="TYRKINASE"/>
</dbReference>
<dbReference type="InterPro" id="IPR001245">
    <property type="entry name" value="Ser-Thr/Tyr_kinase_cat_dom"/>
</dbReference>
<dbReference type="SMART" id="SM00698">
    <property type="entry name" value="MORN"/>
    <property type="match status" value="3"/>
</dbReference>
<dbReference type="SUPFAM" id="SSF82185">
    <property type="entry name" value="Histone H3 K4-specific methyltransferase SET7/9 N-terminal domain"/>
    <property type="match status" value="1"/>
</dbReference>
<evidence type="ECO:0000256" key="1">
    <source>
        <dbReference type="ARBA" id="ARBA00022527"/>
    </source>
</evidence>
<evidence type="ECO:0000313" key="8">
    <source>
        <dbReference type="EMBL" id="TNV80515.1"/>
    </source>
</evidence>
<dbReference type="PROSITE" id="PS00108">
    <property type="entry name" value="PROTEIN_KINASE_ST"/>
    <property type="match status" value="1"/>
</dbReference>
<protein>
    <recommendedName>
        <fullName evidence="7">Protein kinase domain-containing protein</fullName>
    </recommendedName>
</protein>
<proteinExistence type="predicted"/>
<dbReference type="InterPro" id="IPR003409">
    <property type="entry name" value="MORN"/>
</dbReference>
<keyword evidence="4" id="KW-0547">Nucleotide-binding</keyword>
<dbReference type="EMBL" id="RRYP01007414">
    <property type="protein sequence ID" value="TNV80515.1"/>
    <property type="molecule type" value="Genomic_DNA"/>
</dbReference>
<dbReference type="Pfam" id="PF00069">
    <property type="entry name" value="Pkinase"/>
    <property type="match status" value="1"/>
</dbReference>
<reference evidence="8" key="1">
    <citation type="submission" date="2019-06" db="EMBL/GenBank/DDBJ databases">
        <authorList>
            <person name="Zheng W."/>
        </authorList>
    </citation>
    <scope>NUCLEOTIDE SEQUENCE</scope>
    <source>
        <strain evidence="8">QDHG01</strain>
    </source>
</reference>
<evidence type="ECO:0000256" key="2">
    <source>
        <dbReference type="ARBA" id="ARBA00022679"/>
    </source>
</evidence>
<keyword evidence="6" id="KW-0067">ATP-binding</keyword>
<dbReference type="Gene3D" id="1.10.510.10">
    <property type="entry name" value="Transferase(Phosphotransferase) domain 1"/>
    <property type="match status" value="1"/>
</dbReference>
<organism evidence="8 9">
    <name type="scientific">Halteria grandinella</name>
    <dbReference type="NCBI Taxonomy" id="5974"/>
    <lineage>
        <taxon>Eukaryota</taxon>
        <taxon>Sar</taxon>
        <taxon>Alveolata</taxon>
        <taxon>Ciliophora</taxon>
        <taxon>Intramacronucleata</taxon>
        <taxon>Spirotrichea</taxon>
        <taxon>Stichotrichia</taxon>
        <taxon>Sporadotrichida</taxon>
        <taxon>Halteriidae</taxon>
        <taxon>Halteria</taxon>
    </lineage>
</organism>
<dbReference type="PANTHER" id="PTHR24345:SF0">
    <property type="entry name" value="CELL CYCLE SERINE_THREONINE-PROTEIN KINASE CDC5_MSD2"/>
    <property type="match status" value="1"/>
</dbReference>
<evidence type="ECO:0000259" key="7">
    <source>
        <dbReference type="PROSITE" id="PS50011"/>
    </source>
</evidence>
<dbReference type="GO" id="GO:0005524">
    <property type="term" value="F:ATP binding"/>
    <property type="evidence" value="ECO:0007669"/>
    <property type="project" value="UniProtKB-KW"/>
</dbReference>
<keyword evidence="1" id="KW-0723">Serine/threonine-protein kinase</keyword>
<dbReference type="PANTHER" id="PTHR24345">
    <property type="entry name" value="SERINE/THREONINE-PROTEIN KINASE PLK"/>
    <property type="match status" value="1"/>
</dbReference>
<dbReference type="Proteomes" id="UP000785679">
    <property type="component" value="Unassembled WGS sequence"/>
</dbReference>
<keyword evidence="3" id="KW-0677">Repeat</keyword>
<dbReference type="SUPFAM" id="SSF56112">
    <property type="entry name" value="Protein kinase-like (PK-like)"/>
    <property type="match status" value="1"/>
</dbReference>
<evidence type="ECO:0000256" key="3">
    <source>
        <dbReference type="ARBA" id="ARBA00022737"/>
    </source>
</evidence>
<evidence type="ECO:0000256" key="5">
    <source>
        <dbReference type="ARBA" id="ARBA00022777"/>
    </source>
</evidence>
<dbReference type="InterPro" id="IPR008271">
    <property type="entry name" value="Ser/Thr_kinase_AS"/>
</dbReference>